<protein>
    <submittedName>
        <fullName evidence="8">Replicative DNA helicase Mcm</fullName>
        <ecNumber evidence="8">3.6.4.-</ecNumber>
    </submittedName>
</protein>
<proteinExistence type="inferred from homology"/>
<dbReference type="Gene3D" id="3.40.50.300">
    <property type="entry name" value="P-loop containing nucleotide triphosphate hydrolases"/>
    <property type="match status" value="1"/>
</dbReference>
<dbReference type="Gene3D" id="2.20.28.10">
    <property type="match status" value="1"/>
</dbReference>
<sequence>MVNEKIALTETLQEQIIKSVKSYKETNNGEKPTARDTILYIFNTHSNVNIAVEDLKGILLSAGLHRSTYSKYINQLMDADILYEDKSGYLHKSETELSDIVKYLLDKHKRKIESGKTVIVDFQEEFGTDKFLLNKLDSSPNDVFKMFSEAYTEAYRLLKNEKPDCDGIVIQNLPDKYKCDIEDINSAKIGKVVEFEGIISIASSKKVMLKKGAYTCGCGNNREETLDNMFEDISKVWCKCGKEMMLNELESDYIDIQEIKLQQPLETMDNPQEPPKYITVFFENSPGLFSGKLNVIGIPFKRKQKNGLIYDIYIYAKSIAAVEDIIVDRLDENKITYIKQVVEYCSKNDIKLLDKLSEILIPTIHSHEDVKKALLLQQLKGAVGLNRNNLHILLVADPGVGKSEMLRTVSKLPKNIYGSITGSSGVGLTAAVEQERTSVGDSGWVTKPGLLVCKNGGTASLDELTVNKEMSTHLLEAMESQEIHISKAGLNICLPAEIAILAACNPRNGCWDNTKGLIEQIELTKPVIDRFDLIFDMGIGQNKELDAEIARKTIRNHNLGSVNPDSLLDKTIDIGDYTVNREFLLDFIEYTRTLSVKVPKSVEDSIVEYYVNRRANQNTSTRLVETIIRLSTAFAKARLDTEVNERDFKDACALYTLSIKVDNPLKNLFNSKSVFDI</sequence>
<comment type="caution">
    <text evidence="8">The sequence shown here is derived from an EMBL/GenBank/DDBJ whole genome shotgun (WGS) entry which is preliminary data.</text>
</comment>
<evidence type="ECO:0000256" key="4">
    <source>
        <dbReference type="ARBA" id="ARBA00022840"/>
    </source>
</evidence>
<dbReference type="PANTHER" id="PTHR11630:SF66">
    <property type="entry name" value="DNA REPLICATION LICENSING FACTOR MCM4"/>
    <property type="match status" value="1"/>
</dbReference>
<gene>
    <name evidence="8" type="ORF">HNP90_000709</name>
</gene>
<dbReference type="GO" id="GO:0005524">
    <property type="term" value="F:ATP binding"/>
    <property type="evidence" value="ECO:0007669"/>
    <property type="project" value="UniProtKB-KW"/>
</dbReference>
<dbReference type="Proteomes" id="UP000533207">
    <property type="component" value="Unassembled WGS sequence"/>
</dbReference>
<evidence type="ECO:0000256" key="1">
    <source>
        <dbReference type="ARBA" id="ARBA00008010"/>
    </source>
</evidence>
<keyword evidence="2" id="KW-0235">DNA replication</keyword>
<dbReference type="SMART" id="SM00350">
    <property type="entry name" value="MCM"/>
    <property type="match status" value="1"/>
</dbReference>
<organism evidence="8 9">
    <name type="scientific">Methanococcus maripaludis</name>
    <name type="common">Methanococcus deltae</name>
    <dbReference type="NCBI Taxonomy" id="39152"/>
    <lineage>
        <taxon>Archaea</taxon>
        <taxon>Methanobacteriati</taxon>
        <taxon>Methanobacteriota</taxon>
        <taxon>Methanomada group</taxon>
        <taxon>Methanococci</taxon>
        <taxon>Methanococcales</taxon>
        <taxon>Methanococcaceae</taxon>
        <taxon>Methanococcus</taxon>
    </lineage>
</organism>
<dbReference type="SUPFAM" id="SSF50249">
    <property type="entry name" value="Nucleic acid-binding proteins"/>
    <property type="match status" value="1"/>
</dbReference>
<comment type="similarity">
    <text evidence="1 6">Belongs to the MCM family.</text>
</comment>
<dbReference type="EMBL" id="JACDUL010000002">
    <property type="protein sequence ID" value="MBA2861830.1"/>
    <property type="molecule type" value="Genomic_DNA"/>
</dbReference>
<dbReference type="InterPro" id="IPR012340">
    <property type="entry name" value="NA-bd_OB-fold"/>
</dbReference>
<dbReference type="InterPro" id="IPR033762">
    <property type="entry name" value="MCM_OB"/>
</dbReference>
<evidence type="ECO:0000256" key="6">
    <source>
        <dbReference type="RuleBase" id="RU004070"/>
    </source>
</evidence>
<keyword evidence="8" id="KW-0347">Helicase</keyword>
<dbReference type="GO" id="GO:0006260">
    <property type="term" value="P:DNA replication"/>
    <property type="evidence" value="ECO:0007669"/>
    <property type="project" value="UniProtKB-KW"/>
</dbReference>
<evidence type="ECO:0000256" key="2">
    <source>
        <dbReference type="ARBA" id="ARBA00022705"/>
    </source>
</evidence>
<evidence type="ECO:0000259" key="7">
    <source>
        <dbReference type="PROSITE" id="PS50051"/>
    </source>
</evidence>
<dbReference type="RefSeq" id="WP_011976472.1">
    <property type="nucleotide sequence ID" value="NZ_JACDUL010000002.1"/>
</dbReference>
<dbReference type="AlphaFoldDB" id="A0A7J9PGM6"/>
<accession>A0A7J9PGM6</accession>
<evidence type="ECO:0000256" key="3">
    <source>
        <dbReference type="ARBA" id="ARBA00022741"/>
    </source>
</evidence>
<dbReference type="Pfam" id="PF17855">
    <property type="entry name" value="MCM_lid"/>
    <property type="match status" value="1"/>
</dbReference>
<dbReference type="PROSITE" id="PS50051">
    <property type="entry name" value="MCM_2"/>
    <property type="match status" value="1"/>
</dbReference>
<evidence type="ECO:0000313" key="8">
    <source>
        <dbReference type="EMBL" id="MBA2861830.1"/>
    </source>
</evidence>
<reference evidence="8 9" key="1">
    <citation type="submission" date="2020-07" db="EMBL/GenBank/DDBJ databases">
        <title>Genomic Encyclopedia of Type Strains, Phase IV (KMG-V): Genome sequencing to study the core and pangenomes of soil and plant-associated prokaryotes.</title>
        <authorList>
            <person name="Whitman W."/>
        </authorList>
    </citation>
    <scope>NUCLEOTIDE SEQUENCE [LARGE SCALE GENOMIC DNA]</scope>
    <source>
        <strain evidence="8 9">C8</strain>
    </source>
</reference>
<dbReference type="InterPro" id="IPR001208">
    <property type="entry name" value="MCM_dom"/>
</dbReference>
<keyword evidence="3 6" id="KW-0547">Nucleotide-binding</keyword>
<dbReference type="PANTHER" id="PTHR11630">
    <property type="entry name" value="DNA REPLICATION LICENSING FACTOR MCM FAMILY MEMBER"/>
    <property type="match status" value="1"/>
</dbReference>
<feature type="domain" description="MCM C-terminal AAA(+) ATPase" evidence="7">
    <location>
        <begin position="352"/>
        <end position="553"/>
    </location>
</feature>
<dbReference type="PRINTS" id="PR01657">
    <property type="entry name" value="MCMFAMILY"/>
</dbReference>
<dbReference type="GO" id="GO:0017116">
    <property type="term" value="F:single-stranded DNA helicase activity"/>
    <property type="evidence" value="ECO:0007669"/>
    <property type="project" value="TreeGrafter"/>
</dbReference>
<dbReference type="InterPro" id="IPR027417">
    <property type="entry name" value="P-loop_NTPase"/>
</dbReference>
<dbReference type="EC" id="3.6.4.-" evidence="8"/>
<dbReference type="GO" id="GO:0016787">
    <property type="term" value="F:hydrolase activity"/>
    <property type="evidence" value="ECO:0007669"/>
    <property type="project" value="UniProtKB-KW"/>
</dbReference>
<dbReference type="GO" id="GO:0042555">
    <property type="term" value="C:MCM complex"/>
    <property type="evidence" value="ECO:0007669"/>
    <property type="project" value="TreeGrafter"/>
</dbReference>
<evidence type="ECO:0000313" key="9">
    <source>
        <dbReference type="Proteomes" id="UP000533207"/>
    </source>
</evidence>
<dbReference type="Pfam" id="PF00493">
    <property type="entry name" value="MCM"/>
    <property type="match status" value="1"/>
</dbReference>
<dbReference type="SUPFAM" id="SSF52540">
    <property type="entry name" value="P-loop containing nucleoside triphosphate hydrolases"/>
    <property type="match status" value="1"/>
</dbReference>
<evidence type="ECO:0000256" key="5">
    <source>
        <dbReference type="ARBA" id="ARBA00023125"/>
    </source>
</evidence>
<dbReference type="GO" id="GO:0003697">
    <property type="term" value="F:single-stranded DNA binding"/>
    <property type="evidence" value="ECO:0007669"/>
    <property type="project" value="TreeGrafter"/>
</dbReference>
<dbReference type="InterPro" id="IPR041562">
    <property type="entry name" value="MCM_lid"/>
</dbReference>
<dbReference type="Pfam" id="PF17207">
    <property type="entry name" value="MCM_OB"/>
    <property type="match status" value="1"/>
</dbReference>
<keyword evidence="8" id="KW-0378">Hydrolase</keyword>
<name>A0A7J9PGM6_METMI</name>
<dbReference type="OMA" id="ITYCKTR"/>
<dbReference type="Gene3D" id="2.40.50.140">
    <property type="entry name" value="Nucleic acid-binding proteins"/>
    <property type="match status" value="1"/>
</dbReference>
<dbReference type="InterPro" id="IPR031327">
    <property type="entry name" value="MCM"/>
</dbReference>
<keyword evidence="5 6" id="KW-0238">DNA-binding</keyword>
<keyword evidence="4 6" id="KW-0067">ATP-binding</keyword>